<dbReference type="PANTHER" id="PTHR40266:SF2">
    <property type="entry name" value="TOXIN HIGB-1"/>
    <property type="match status" value="1"/>
</dbReference>
<evidence type="ECO:0000313" key="2">
    <source>
        <dbReference type="Proteomes" id="UP000069935"/>
    </source>
</evidence>
<keyword evidence="2" id="KW-1185">Reference proteome</keyword>
<protein>
    <recommendedName>
        <fullName evidence="3">Plasmid maintenance system killer</fullName>
    </recommendedName>
</protein>
<accession>A0AAC8W2V3</accession>
<dbReference type="Gene3D" id="3.30.2310.20">
    <property type="entry name" value="RelE-like"/>
    <property type="match status" value="1"/>
</dbReference>
<reference evidence="2" key="1">
    <citation type="submission" date="2015-12" db="EMBL/GenBank/DDBJ databases">
        <title>Complete Genome Sequence of Azospirillum thiophilum BV-S.</title>
        <authorList>
            <person name="Fomenkov A."/>
            <person name="Vincze T."/>
            <person name="Grabovich M."/>
            <person name="Dubinina G."/>
            <person name="Orlova M."/>
            <person name="Belousova E."/>
            <person name="Roberts R.J."/>
        </authorList>
    </citation>
    <scope>NUCLEOTIDE SEQUENCE [LARGE SCALE GENOMIC DNA]</scope>
    <source>
        <strain evidence="2">BV-S</strain>
    </source>
</reference>
<name>A0AAC8W2V3_9PROT</name>
<dbReference type="Proteomes" id="UP000069935">
    <property type="component" value="Chromosome 3"/>
</dbReference>
<dbReference type="PANTHER" id="PTHR40266">
    <property type="entry name" value="TOXIN HIGB-1"/>
    <property type="match status" value="1"/>
</dbReference>
<dbReference type="InterPro" id="IPR007711">
    <property type="entry name" value="HigB-1"/>
</dbReference>
<dbReference type="KEGG" id="ati:AL072_22910"/>
<dbReference type="RefSeq" id="WP_045584700.1">
    <property type="nucleotide sequence ID" value="NZ_CP012403.1"/>
</dbReference>
<dbReference type="SUPFAM" id="SSF143011">
    <property type="entry name" value="RelE-like"/>
    <property type="match status" value="1"/>
</dbReference>
<proteinExistence type="predicted"/>
<gene>
    <name evidence="1" type="ORF">AL072_22910</name>
</gene>
<dbReference type="InterPro" id="IPR035093">
    <property type="entry name" value="RelE/ParE_toxin_dom_sf"/>
</dbReference>
<organism evidence="1 2">
    <name type="scientific">Azospirillum thiophilum</name>
    <dbReference type="NCBI Taxonomy" id="528244"/>
    <lineage>
        <taxon>Bacteria</taxon>
        <taxon>Pseudomonadati</taxon>
        <taxon>Pseudomonadota</taxon>
        <taxon>Alphaproteobacteria</taxon>
        <taxon>Rhodospirillales</taxon>
        <taxon>Azospirillaceae</taxon>
        <taxon>Azospirillum</taxon>
    </lineage>
</organism>
<evidence type="ECO:0000313" key="1">
    <source>
        <dbReference type="EMBL" id="ALG73911.1"/>
    </source>
</evidence>
<sequence length="93" mass="10554">MIKTFADKRTVALFVDAPAKGVPADVRKRARQKLMALHAAQTIDDLRVPPANRLEALKGSRAGQHSVRVNDQWRLCFVWDDGDAYDVEFCDYH</sequence>
<reference evidence="1 2" key="2">
    <citation type="journal article" date="2016" name="Genome Announc.">
        <title>Complete Genome Sequence of a Strain of Azospirillum thiophilum Isolated from a Sulfide Spring.</title>
        <authorList>
            <person name="Fomenkov A."/>
            <person name="Vincze T."/>
            <person name="Grabovich M."/>
            <person name="Anton B.P."/>
            <person name="Dubinina G."/>
            <person name="Orlova M."/>
            <person name="Belousova E."/>
            <person name="Roberts R.J."/>
        </authorList>
    </citation>
    <scope>NUCLEOTIDE SEQUENCE [LARGE SCALE GENOMIC DNA]</scope>
    <source>
        <strain evidence="1 2">BV-S</strain>
    </source>
</reference>
<dbReference type="Pfam" id="PF05015">
    <property type="entry name" value="HigB-like_toxin"/>
    <property type="match status" value="1"/>
</dbReference>
<dbReference type="AlphaFoldDB" id="A0AAC8W2V3"/>
<dbReference type="EMBL" id="CP012403">
    <property type="protein sequence ID" value="ALG73911.1"/>
    <property type="molecule type" value="Genomic_DNA"/>
</dbReference>
<evidence type="ECO:0008006" key="3">
    <source>
        <dbReference type="Google" id="ProtNLM"/>
    </source>
</evidence>